<proteinExistence type="predicted"/>
<accession>A0A1F7I4G7</accession>
<name>A0A1F7I4G7_9BACT</name>
<evidence type="ECO:0000313" key="1">
    <source>
        <dbReference type="EMBL" id="OGK38259.1"/>
    </source>
</evidence>
<dbReference type="AlphaFoldDB" id="A0A1F7I4G7"/>
<gene>
    <name evidence="1" type="ORF">A3F32_02965</name>
</gene>
<sequence length="88" mass="9610">MIKKDAGRRLGISRINLTVNQHGSLYIIKNMVSITTKIGQIYDHIVEQVPYGAGGSIYNYALTANQIKNLYTGGSAVRFGPGKRATII</sequence>
<dbReference type="EMBL" id="MGAD01000027">
    <property type="protein sequence ID" value="OGK38259.1"/>
    <property type="molecule type" value="Genomic_DNA"/>
</dbReference>
<evidence type="ECO:0000313" key="2">
    <source>
        <dbReference type="Proteomes" id="UP000178076"/>
    </source>
</evidence>
<dbReference type="Proteomes" id="UP000178076">
    <property type="component" value="Unassembled WGS sequence"/>
</dbReference>
<protein>
    <submittedName>
        <fullName evidence="1">Uncharacterized protein</fullName>
    </submittedName>
</protein>
<comment type="caution">
    <text evidence="1">The sequence shown here is derived from an EMBL/GenBank/DDBJ whole genome shotgun (WGS) entry which is preliminary data.</text>
</comment>
<organism evidence="1 2">
    <name type="scientific">Candidatus Roizmanbacteria bacterium RIFCSPHIGHO2_12_FULL_42_10</name>
    <dbReference type="NCBI Taxonomy" id="1802053"/>
    <lineage>
        <taxon>Bacteria</taxon>
        <taxon>Candidatus Roizmaniibacteriota</taxon>
    </lineage>
</organism>
<reference evidence="1 2" key="1">
    <citation type="journal article" date="2016" name="Nat. Commun.">
        <title>Thousands of microbial genomes shed light on interconnected biogeochemical processes in an aquifer system.</title>
        <authorList>
            <person name="Anantharaman K."/>
            <person name="Brown C.T."/>
            <person name="Hug L.A."/>
            <person name="Sharon I."/>
            <person name="Castelle C.J."/>
            <person name="Probst A.J."/>
            <person name="Thomas B.C."/>
            <person name="Singh A."/>
            <person name="Wilkins M.J."/>
            <person name="Karaoz U."/>
            <person name="Brodie E.L."/>
            <person name="Williams K.H."/>
            <person name="Hubbard S.S."/>
            <person name="Banfield J.F."/>
        </authorList>
    </citation>
    <scope>NUCLEOTIDE SEQUENCE [LARGE SCALE GENOMIC DNA]</scope>
</reference>